<evidence type="ECO:0000313" key="1">
    <source>
        <dbReference type="EMBL" id="MEX5719631.1"/>
    </source>
</evidence>
<dbReference type="EMBL" id="JBFNXQ010000045">
    <property type="protein sequence ID" value="MEX5719631.1"/>
    <property type="molecule type" value="Genomic_DNA"/>
</dbReference>
<dbReference type="RefSeq" id="WP_369207653.1">
    <property type="nucleotide sequence ID" value="NZ_JBFNXQ010000045.1"/>
</dbReference>
<sequence>MTAPAGAPVHRCAFHTGPTEAGVIAAALCRRAVAAGSPVVAYVDDVVRRVLAERVPDTATVVFQERQVLVEEEPEALVEHWVRQARPGAADLVTVVCQQPFELAPDVERWWASEHAMTEAVAVQPVALTCLIDTVDHPAQVAMALGTHPVLWSESGDLPNPDLRVPGVLPADGRCLAEAVLDPQTGAANRRWWYDRLATAGLPDGRRDELVLVLHEAVTAAATLNGTPGGVRVRLSVAGDATTGIAVSGEVLTRTPCELLTPSEVPSDRRLLMLWLAEKVSPAVSLAVLLHSGGSRFLVSAQPLDRA</sequence>
<evidence type="ECO:0008006" key="3">
    <source>
        <dbReference type="Google" id="ProtNLM"/>
    </source>
</evidence>
<reference evidence="1 2" key="1">
    <citation type="submission" date="2024-06" db="EMBL/GenBank/DDBJ databases">
        <title>Draft genome sequence of Geodermatophilus badlandi, a novel member of the Geodermatophilaceae isolated from badland sedimentary rocks in the Red desert, Wyoming, USA.</title>
        <authorList>
            <person name="Ben Tekaya S."/>
            <person name="Nouioui I."/>
            <person name="Flores G.M."/>
            <person name="Shaal M.N."/>
            <person name="Bredoire F."/>
            <person name="Basile F."/>
            <person name="Van Diepen L."/>
            <person name="Ward N.L."/>
        </authorList>
    </citation>
    <scope>NUCLEOTIDE SEQUENCE [LARGE SCALE GENOMIC DNA]</scope>
    <source>
        <strain evidence="1 2">WL48A</strain>
    </source>
</reference>
<gene>
    <name evidence="1" type="ORF">ABQ292_14805</name>
</gene>
<organism evidence="1 2">
    <name type="scientific">Geodermatophilus maliterrae</name>
    <dbReference type="NCBI Taxonomy" id="3162531"/>
    <lineage>
        <taxon>Bacteria</taxon>
        <taxon>Bacillati</taxon>
        <taxon>Actinomycetota</taxon>
        <taxon>Actinomycetes</taxon>
        <taxon>Geodermatophilales</taxon>
        <taxon>Geodermatophilaceae</taxon>
        <taxon>Geodermatophilus</taxon>
    </lineage>
</organism>
<dbReference type="Proteomes" id="UP001560045">
    <property type="component" value="Unassembled WGS sequence"/>
</dbReference>
<keyword evidence="2" id="KW-1185">Reference proteome</keyword>
<dbReference type="Gene3D" id="3.30.565.10">
    <property type="entry name" value="Histidine kinase-like ATPase, C-terminal domain"/>
    <property type="match status" value="1"/>
</dbReference>
<evidence type="ECO:0000313" key="2">
    <source>
        <dbReference type="Proteomes" id="UP001560045"/>
    </source>
</evidence>
<proteinExistence type="predicted"/>
<dbReference type="InterPro" id="IPR036890">
    <property type="entry name" value="HATPase_C_sf"/>
</dbReference>
<accession>A0ABV3XIT0</accession>
<comment type="caution">
    <text evidence="1">The sequence shown here is derived from an EMBL/GenBank/DDBJ whole genome shotgun (WGS) entry which is preliminary data.</text>
</comment>
<protein>
    <recommendedName>
        <fullName evidence="3">MEDS: MEthanogen/methylotroph, DcmR Sensory domain</fullName>
    </recommendedName>
</protein>
<name>A0ABV3XIT0_9ACTN</name>